<dbReference type="OrthoDB" id="406669at2759"/>
<name>A0A1Q9D1X6_SYMMI</name>
<dbReference type="FunFam" id="1.10.238.10:FF:000001">
    <property type="entry name" value="Calmodulin 1"/>
    <property type="match status" value="1"/>
</dbReference>
<dbReference type="InterPro" id="IPR011992">
    <property type="entry name" value="EF-hand-dom_pair"/>
</dbReference>
<dbReference type="GO" id="GO:0005509">
    <property type="term" value="F:calcium ion binding"/>
    <property type="evidence" value="ECO:0007669"/>
    <property type="project" value="InterPro"/>
</dbReference>
<evidence type="ECO:0000256" key="2">
    <source>
        <dbReference type="ARBA" id="ARBA00022837"/>
    </source>
</evidence>
<protein>
    <submittedName>
        <fullName evidence="5">Caltractin</fullName>
    </submittedName>
</protein>
<dbReference type="SUPFAM" id="SSF47473">
    <property type="entry name" value="EF-hand"/>
    <property type="match status" value="1"/>
</dbReference>
<evidence type="ECO:0000313" key="6">
    <source>
        <dbReference type="Proteomes" id="UP000186817"/>
    </source>
</evidence>
<dbReference type="PANTHER" id="PTHR23050">
    <property type="entry name" value="CALCIUM BINDING PROTEIN"/>
    <property type="match status" value="1"/>
</dbReference>
<feature type="region of interest" description="Disordered" evidence="3">
    <location>
        <begin position="670"/>
        <end position="689"/>
    </location>
</feature>
<proteinExistence type="predicted"/>
<evidence type="ECO:0000256" key="3">
    <source>
        <dbReference type="SAM" id="MobiDB-lite"/>
    </source>
</evidence>
<dbReference type="PROSITE" id="PS50222">
    <property type="entry name" value="EF_HAND_2"/>
    <property type="match status" value="2"/>
</dbReference>
<gene>
    <name evidence="5" type="primary">Caltractin</name>
    <name evidence="5" type="ORF">AK812_SmicGene29415</name>
</gene>
<feature type="domain" description="EF-hand" evidence="4">
    <location>
        <begin position="10"/>
        <end position="45"/>
    </location>
</feature>
<dbReference type="PROSITE" id="PS00018">
    <property type="entry name" value="EF_HAND_1"/>
    <property type="match status" value="1"/>
</dbReference>
<feature type="region of interest" description="Disordered" evidence="3">
    <location>
        <begin position="160"/>
        <end position="186"/>
    </location>
</feature>
<organism evidence="5 6">
    <name type="scientific">Symbiodinium microadriaticum</name>
    <name type="common">Dinoflagellate</name>
    <name type="synonym">Zooxanthella microadriatica</name>
    <dbReference type="NCBI Taxonomy" id="2951"/>
    <lineage>
        <taxon>Eukaryota</taxon>
        <taxon>Sar</taxon>
        <taxon>Alveolata</taxon>
        <taxon>Dinophyceae</taxon>
        <taxon>Suessiales</taxon>
        <taxon>Symbiodiniaceae</taxon>
        <taxon>Symbiodinium</taxon>
    </lineage>
</organism>
<keyword evidence="1" id="KW-0677">Repeat</keyword>
<dbReference type="SMART" id="SM00233">
    <property type="entry name" value="PH"/>
    <property type="match status" value="2"/>
</dbReference>
<keyword evidence="6" id="KW-1185">Reference proteome</keyword>
<reference evidence="5 6" key="1">
    <citation type="submission" date="2016-02" db="EMBL/GenBank/DDBJ databases">
        <title>Genome analysis of coral dinoflagellate symbionts highlights evolutionary adaptations to a symbiotic lifestyle.</title>
        <authorList>
            <person name="Aranda M."/>
            <person name="Li Y."/>
            <person name="Liew Y.J."/>
            <person name="Baumgarten S."/>
            <person name="Simakov O."/>
            <person name="Wilson M."/>
            <person name="Piel J."/>
            <person name="Ashoor H."/>
            <person name="Bougouffa S."/>
            <person name="Bajic V.B."/>
            <person name="Ryu T."/>
            <person name="Ravasi T."/>
            <person name="Bayer T."/>
            <person name="Micklem G."/>
            <person name="Kim H."/>
            <person name="Bhak J."/>
            <person name="Lajeunesse T.C."/>
            <person name="Voolstra C.R."/>
        </authorList>
    </citation>
    <scope>NUCLEOTIDE SEQUENCE [LARGE SCALE GENOMIC DNA]</scope>
    <source>
        <strain evidence="5 6">CCMP2467</strain>
    </source>
</reference>
<keyword evidence="2" id="KW-0106">Calcium</keyword>
<dbReference type="AlphaFoldDB" id="A0A1Q9D1X6"/>
<feature type="compositionally biased region" description="Polar residues" evidence="3">
    <location>
        <begin position="595"/>
        <end position="618"/>
    </location>
</feature>
<evidence type="ECO:0000256" key="1">
    <source>
        <dbReference type="ARBA" id="ARBA00022737"/>
    </source>
</evidence>
<dbReference type="Proteomes" id="UP000186817">
    <property type="component" value="Unassembled WGS sequence"/>
</dbReference>
<comment type="caution">
    <text evidence="5">The sequence shown here is derived from an EMBL/GenBank/DDBJ whole genome shotgun (WGS) entry which is preliminary data.</text>
</comment>
<evidence type="ECO:0000259" key="4">
    <source>
        <dbReference type="PROSITE" id="PS50222"/>
    </source>
</evidence>
<dbReference type="InterPro" id="IPR050145">
    <property type="entry name" value="Centrin_CML-like"/>
</dbReference>
<feature type="compositionally biased region" description="Basic and acidic residues" evidence="3">
    <location>
        <begin position="160"/>
        <end position="170"/>
    </location>
</feature>
<dbReference type="CDD" id="cd00051">
    <property type="entry name" value="EFh"/>
    <property type="match status" value="1"/>
</dbReference>
<sequence length="1051" mass="115059">MMKGRMPDKNSRVEIDKVFALFDEDETGKISFRNLKRIAQELGESLTDEELQEMIEEADRDGDGLISPEEFYRVMRKRGGNPLDDWDSDEDWSPLSLHPEAGARRPLSEARGCPLGLGDYSVQDNRGPACKIVAHRALRNLPFGDSRTAGEHSETAVEHAKTARSEDCHHGSTFAVSSRRSPKQWPHGLKPEAEMFAWLSGIEQCVCSHAQERSSVWDNNLEINDSYPAVPGFKDSVVLQNVEYPETLPRLRAKLPPGPRLRSVPTFRAAEFETMQGEPLLIGTLMHIKLEESVQQMTVTLYANGFSMSPLVGGGSDARRVNRAWSPFSLVEKCQVKTLQHSAYWAVFKLTVFRAGGHDLCLYFACTGGNAYKERDRWVEKIGVLVSQVTRSLFPPAEIKVQPLPGIESTSTRILAGFLLQGCNMDTCQLVYAELHAYVAGEAKLTLYRDEWCDRELTTIVLSNASTVSTRSGVHCNVFGIDHHRFCARDADEKELWLRAVSNVKVKLMFEAPDPTPEELWIFRHSVQERIALLDGSRSDQAPEALLLEVTNKPPVSPNGDSVDPDPIEDQSPSPKKESLLQGGGSGDVAAGPTTEPSKPRTQVASEGQAPVQSQANVQAAEGDLSEGPPAVDVKEVAAEQTDEQVLPGEGSVAARVPRARVAGRLRDVATHEATLRTSSPGDEAEEPDVAAESLQAHSSTLQSRHALVPQLSVEGNEMSEKALECIANCSGAQPRLIVPHQPHQGIAICKMLASFTYPAAVNEEALGWHVRSRHAPSQVSALTVIGHGDMAPKCGAKFVLKAVGLLSSMPKCLEPTRLGPSQTAIAGAGREQVRTLYYSTTTARAFSEKDPRDIAAATVENFIDVHGIGQRSGKYLKHQKKRAPLLDRSSVCYYADYIALPLDDAPVTKALAKENKLRSNPQHSSASAAKFDDNTMSKEAWRRYSRKEAARARQKSAKPKAIEVQRIEYPIPTSCLAEMSVDCILNLHSDSQGCELVCRFLVAAVLQGVGAQPVLTTSVPTADWAATANSAVVPQDTLAYLLANWEEVRV</sequence>
<dbReference type="InterPro" id="IPR018247">
    <property type="entry name" value="EF_Hand_1_Ca_BS"/>
</dbReference>
<dbReference type="InterPro" id="IPR001849">
    <property type="entry name" value="PH_domain"/>
</dbReference>
<accession>A0A1Q9D1X6</accession>
<dbReference type="InterPro" id="IPR002048">
    <property type="entry name" value="EF_hand_dom"/>
</dbReference>
<dbReference type="Pfam" id="PF13499">
    <property type="entry name" value="EF-hand_7"/>
    <property type="match status" value="1"/>
</dbReference>
<evidence type="ECO:0000313" key="5">
    <source>
        <dbReference type="EMBL" id="OLP89172.1"/>
    </source>
</evidence>
<dbReference type="EMBL" id="LSRX01000775">
    <property type="protein sequence ID" value="OLP89172.1"/>
    <property type="molecule type" value="Genomic_DNA"/>
</dbReference>
<feature type="region of interest" description="Disordered" evidence="3">
    <location>
        <begin position="549"/>
        <end position="630"/>
    </location>
</feature>
<feature type="domain" description="EF-hand" evidence="4">
    <location>
        <begin position="46"/>
        <end position="81"/>
    </location>
</feature>
<dbReference type="Gene3D" id="1.10.238.10">
    <property type="entry name" value="EF-hand"/>
    <property type="match status" value="1"/>
</dbReference>
<dbReference type="SMART" id="SM00054">
    <property type="entry name" value="EFh"/>
    <property type="match status" value="2"/>
</dbReference>